<keyword evidence="2" id="KW-1185">Reference proteome</keyword>
<dbReference type="KEGG" id="foc:113204351"/>
<dbReference type="GO" id="GO:0031146">
    <property type="term" value="P:SCF-dependent proteasomal ubiquitin-dependent protein catabolic process"/>
    <property type="evidence" value="ECO:0007669"/>
    <property type="project" value="TreeGrafter"/>
</dbReference>
<dbReference type="Proteomes" id="UP000504606">
    <property type="component" value="Unplaced"/>
</dbReference>
<evidence type="ECO:0000256" key="1">
    <source>
        <dbReference type="SAM" id="MobiDB-lite"/>
    </source>
</evidence>
<protein>
    <submittedName>
        <fullName evidence="3">Uncharacterized protein LOC113204351</fullName>
    </submittedName>
</protein>
<dbReference type="PANTHER" id="PTHR13318:SF190">
    <property type="entry name" value="PARTNER OF PAIRED, ISOFORM B"/>
    <property type="match status" value="1"/>
</dbReference>
<dbReference type="InterPro" id="IPR032675">
    <property type="entry name" value="LRR_dom_sf"/>
</dbReference>
<dbReference type="RefSeq" id="XP_026275301.1">
    <property type="nucleotide sequence ID" value="XM_026419516.2"/>
</dbReference>
<proteinExistence type="predicted"/>
<feature type="compositionally biased region" description="Pro residues" evidence="1">
    <location>
        <begin position="422"/>
        <end position="435"/>
    </location>
</feature>
<feature type="compositionally biased region" description="Polar residues" evidence="1">
    <location>
        <begin position="407"/>
        <end position="418"/>
    </location>
</feature>
<gene>
    <name evidence="3" type="primary">LOC113204351</name>
</gene>
<accession>A0A6J1S9C2</accession>
<evidence type="ECO:0000313" key="2">
    <source>
        <dbReference type="Proteomes" id="UP000504606"/>
    </source>
</evidence>
<dbReference type="SUPFAM" id="SSF52047">
    <property type="entry name" value="RNI-like"/>
    <property type="match status" value="1"/>
</dbReference>
<evidence type="ECO:0000313" key="3">
    <source>
        <dbReference type="RefSeq" id="XP_026275301.1"/>
    </source>
</evidence>
<dbReference type="AlphaFoldDB" id="A0A6J1S9C2"/>
<dbReference type="GO" id="GO:0019005">
    <property type="term" value="C:SCF ubiquitin ligase complex"/>
    <property type="evidence" value="ECO:0007669"/>
    <property type="project" value="TreeGrafter"/>
</dbReference>
<feature type="region of interest" description="Disordered" evidence="1">
    <location>
        <begin position="407"/>
        <end position="435"/>
    </location>
</feature>
<organism evidence="2 3">
    <name type="scientific">Frankliniella occidentalis</name>
    <name type="common">Western flower thrips</name>
    <name type="synonym">Euthrips occidentalis</name>
    <dbReference type="NCBI Taxonomy" id="133901"/>
    <lineage>
        <taxon>Eukaryota</taxon>
        <taxon>Metazoa</taxon>
        <taxon>Ecdysozoa</taxon>
        <taxon>Arthropoda</taxon>
        <taxon>Hexapoda</taxon>
        <taxon>Insecta</taxon>
        <taxon>Pterygota</taxon>
        <taxon>Neoptera</taxon>
        <taxon>Paraneoptera</taxon>
        <taxon>Thysanoptera</taxon>
        <taxon>Terebrantia</taxon>
        <taxon>Thripoidea</taxon>
        <taxon>Thripidae</taxon>
        <taxon>Frankliniella</taxon>
    </lineage>
</organism>
<reference evidence="3" key="1">
    <citation type="submission" date="2025-08" db="UniProtKB">
        <authorList>
            <consortium name="RefSeq"/>
        </authorList>
    </citation>
    <scope>IDENTIFICATION</scope>
    <source>
        <tissue evidence="3">Whole organism</tissue>
    </source>
</reference>
<dbReference type="OrthoDB" id="10477166at2759"/>
<dbReference type="Gene3D" id="3.80.10.10">
    <property type="entry name" value="Ribonuclease Inhibitor"/>
    <property type="match status" value="2"/>
</dbReference>
<sequence>MPPLRQPIPMALLAEQQLIDMVTEAGEGLVATPGDPMHTAVMFKLHVAMRRLPEAAASRLSHATLAAVDKTLVYDVLERATSDVFMAFASWGTGWFPSLPSDDPDVPQRRGPGDILADIAGLAGMPTPVDEDVARALLLVATACLPENTTKIDTLEMSAATTTAVVAQLPKLQSLETLRLTGGRGCALSNAVLYPLARALHHMHRLSVVSLGQSASDNVLRVLAQACPDTLEDLDVSNSRAVTDKGVAALSSCANLKVLKLTSTSVSLLGAERALRDLAWLRDLGEIPDLGRAIAAVARGTEAVDGQELGADQTAQPISRREELEMRAFRSDRAPTLDILAEHCPRLEEFYIRLEEGGDYCRIPNLTAIASAAPNLKCIHMVCPDDGRINDVAVELLDWPEELYGTTDSTEWSSSSADVRQPAPPTPRPPPPLPPPLDSVTILKLRWTPLSAWDVWAIGHTLPRLEELVLSSSPPSSSPRFLRAPAPDQRLPEDAFSRVRKLYVVDLLPDAELMILSRGFALEEACLCHWDPGAKRMSMSEDALLEALRDNPLEQLRDFSVDSAPFLGERAVQRMLECPQLKTLYTLSSWEQLTPARLEQLQADVEGRNLDIQMM</sequence>
<dbReference type="PANTHER" id="PTHR13318">
    <property type="entry name" value="PARTNER OF PAIRED, ISOFORM B-RELATED"/>
    <property type="match status" value="1"/>
</dbReference>
<name>A0A6J1S9C2_FRAOC</name>
<dbReference type="GeneID" id="113204351"/>